<reference evidence="2 3" key="1">
    <citation type="journal article" date="2015" name="Int. J. Syst. Evol. Microbiol.">
        <title>Gemmobacter intermedius sp. nov., isolated from a white stork (Ciconia ciconia).</title>
        <authorList>
            <person name="Kampfer P."/>
            <person name="Jerzak L."/>
            <person name="Wilharm G."/>
            <person name="Golke J."/>
            <person name="Busse H.J."/>
            <person name="Glaeser S.P."/>
        </authorList>
    </citation>
    <scope>NUCLEOTIDE SEQUENCE [LARGE SCALE GENOMIC DNA]</scope>
    <source>
        <strain evidence="2 3">119/4</strain>
    </source>
</reference>
<keyword evidence="2" id="KW-0966">Cell projection</keyword>
<evidence type="ECO:0000256" key="1">
    <source>
        <dbReference type="SAM" id="MobiDB-lite"/>
    </source>
</evidence>
<dbReference type="RefSeq" id="WP_128487322.1">
    <property type="nucleotide sequence ID" value="NZ_JBHLXB010000088.1"/>
</dbReference>
<dbReference type="InterPro" id="IPR038610">
    <property type="entry name" value="FliK-like_C_sf"/>
</dbReference>
<dbReference type="EMBL" id="SBLC01000006">
    <property type="protein sequence ID" value="RWY43059.1"/>
    <property type="molecule type" value="Genomic_DNA"/>
</dbReference>
<keyword evidence="2" id="KW-0282">Flagellum</keyword>
<feature type="region of interest" description="Disordered" evidence="1">
    <location>
        <begin position="180"/>
        <end position="257"/>
    </location>
</feature>
<dbReference type="AlphaFoldDB" id="A0A3S3UKE7"/>
<feature type="region of interest" description="Disordered" evidence="1">
    <location>
        <begin position="348"/>
        <end position="388"/>
    </location>
</feature>
<sequence length="388" mass="40173">MIDIAALAGAPQTPAPKAAEAAATTPKAPGRSLFSVTEGETSARQPADETVDSLLIDAALLQQAALAVQPGSAALRAALGLAPAEDLTEGEEAVVPLDAAETPRTPLALPVIDTTEQPLPMAEAVADLMPPAPEPAPQLSDRVAEITTDRAADSVMTEEHALERPPAADAVMAAGRPEPEVAPATEDMPEVTVKPEAPAKPLSSPKITLAGGQAEPGERSPQTSAPAPDAGVEQAFSAEMPEPERTPEKTVTAPAPRAEPSALQRNLLDRLSEVQLEEGRSRFLLRPRGLGVVEIDLTRLVDGRMQVVLRLENPMVLDGLRAEAGQLGAWLEERGFDLGGGTPEFAAWEGPETEGEAGGDVPSETPSTLADPSAAAPLSADGRLNILT</sequence>
<evidence type="ECO:0000313" key="2">
    <source>
        <dbReference type="EMBL" id="RWY43059.1"/>
    </source>
</evidence>
<protein>
    <submittedName>
        <fullName evidence="2">Flagellar hook-length control protein FliK</fullName>
    </submittedName>
</protein>
<name>A0A3S3UKE7_9RHOB</name>
<accession>A0A3S3UKE7</accession>
<feature type="compositionally biased region" description="Low complexity" evidence="1">
    <location>
        <begin position="365"/>
        <end position="381"/>
    </location>
</feature>
<keyword evidence="2" id="KW-0969">Cilium</keyword>
<comment type="caution">
    <text evidence="2">The sequence shown here is derived from an EMBL/GenBank/DDBJ whole genome shotgun (WGS) entry which is preliminary data.</text>
</comment>
<feature type="region of interest" description="Disordered" evidence="1">
    <location>
        <begin position="1"/>
        <end position="47"/>
    </location>
</feature>
<organism evidence="2 3">
    <name type="scientific">Falsigemmobacter intermedius</name>
    <dbReference type="NCBI Taxonomy" id="1553448"/>
    <lineage>
        <taxon>Bacteria</taxon>
        <taxon>Pseudomonadati</taxon>
        <taxon>Pseudomonadota</taxon>
        <taxon>Alphaproteobacteria</taxon>
        <taxon>Rhodobacterales</taxon>
        <taxon>Paracoccaceae</taxon>
        <taxon>Falsigemmobacter</taxon>
    </lineage>
</organism>
<dbReference type="Gene3D" id="3.30.750.140">
    <property type="match status" value="1"/>
</dbReference>
<gene>
    <name evidence="2" type="ORF">EP867_06155</name>
</gene>
<dbReference type="OrthoDB" id="7828543at2"/>
<evidence type="ECO:0000313" key="3">
    <source>
        <dbReference type="Proteomes" id="UP000287168"/>
    </source>
</evidence>
<keyword evidence="3" id="KW-1185">Reference proteome</keyword>
<proteinExistence type="predicted"/>
<dbReference type="Proteomes" id="UP000287168">
    <property type="component" value="Unassembled WGS sequence"/>
</dbReference>
<feature type="compositionally biased region" description="Polar residues" evidence="1">
    <location>
        <begin position="34"/>
        <end position="44"/>
    </location>
</feature>
<feature type="compositionally biased region" description="Low complexity" evidence="1">
    <location>
        <begin position="10"/>
        <end position="29"/>
    </location>
</feature>